<feature type="domain" description="HMA" evidence="1">
    <location>
        <begin position="13"/>
        <end position="67"/>
    </location>
</feature>
<dbReference type="GO" id="GO:0046872">
    <property type="term" value="F:metal ion binding"/>
    <property type="evidence" value="ECO:0007669"/>
    <property type="project" value="InterPro"/>
</dbReference>
<dbReference type="AlphaFoldDB" id="A0A3N4NWU0"/>
<dbReference type="Pfam" id="PF00403">
    <property type="entry name" value="HMA"/>
    <property type="match status" value="1"/>
</dbReference>
<evidence type="ECO:0000259" key="1">
    <source>
        <dbReference type="Pfam" id="PF00403"/>
    </source>
</evidence>
<name>A0A3N4NWU0_9FLAO</name>
<dbReference type="Gene3D" id="3.30.70.100">
    <property type="match status" value="1"/>
</dbReference>
<dbReference type="OrthoDB" id="1179773at2"/>
<gene>
    <name evidence="2" type="ORF">EGM88_05940</name>
</gene>
<dbReference type="RefSeq" id="WP_123897042.1">
    <property type="nucleotide sequence ID" value="NZ_RPFJ01000006.1"/>
</dbReference>
<organism evidence="2 3">
    <name type="scientific">Aureibaculum marinum</name>
    <dbReference type="NCBI Taxonomy" id="2487930"/>
    <lineage>
        <taxon>Bacteria</taxon>
        <taxon>Pseudomonadati</taxon>
        <taxon>Bacteroidota</taxon>
        <taxon>Flavobacteriia</taxon>
        <taxon>Flavobacteriales</taxon>
        <taxon>Flavobacteriaceae</taxon>
        <taxon>Aureibaculum</taxon>
    </lineage>
</organism>
<dbReference type="InterPro" id="IPR036163">
    <property type="entry name" value="HMA_dom_sf"/>
</dbReference>
<dbReference type="Proteomes" id="UP000270856">
    <property type="component" value="Unassembled WGS sequence"/>
</dbReference>
<keyword evidence="3" id="KW-1185">Reference proteome</keyword>
<dbReference type="InterPro" id="IPR006121">
    <property type="entry name" value="HMA_dom"/>
</dbReference>
<protein>
    <submittedName>
        <fullName evidence="2">Cation transporter</fullName>
    </submittedName>
</protein>
<reference evidence="2 3" key="1">
    <citation type="submission" date="2018-11" db="EMBL/GenBank/DDBJ databases">
        <title>Aureibaculum marinum gen. nov., sp. nov., a member of the family Flavobacteriaceae isolated from the Bohai Sea.</title>
        <authorList>
            <person name="Ji X."/>
        </authorList>
    </citation>
    <scope>NUCLEOTIDE SEQUENCE [LARGE SCALE GENOMIC DNA]</scope>
    <source>
        <strain evidence="2 3">BH-SD17</strain>
    </source>
</reference>
<sequence>MKVLMKFDQLKNDNLYDTNCEWKICRNLSRIMDVKVVNVNENKHTLSIIYENPKTVSKVIDELRRIGCPIKYTIKTSKAELFRRLE</sequence>
<evidence type="ECO:0000313" key="3">
    <source>
        <dbReference type="Proteomes" id="UP000270856"/>
    </source>
</evidence>
<dbReference type="SUPFAM" id="SSF55008">
    <property type="entry name" value="HMA, heavy metal-associated domain"/>
    <property type="match status" value="1"/>
</dbReference>
<comment type="caution">
    <text evidence="2">The sequence shown here is derived from an EMBL/GenBank/DDBJ whole genome shotgun (WGS) entry which is preliminary data.</text>
</comment>
<accession>A0A3N4NWU0</accession>
<proteinExistence type="predicted"/>
<evidence type="ECO:0000313" key="2">
    <source>
        <dbReference type="EMBL" id="RPD98728.1"/>
    </source>
</evidence>
<dbReference type="EMBL" id="RPFJ01000006">
    <property type="protein sequence ID" value="RPD98728.1"/>
    <property type="molecule type" value="Genomic_DNA"/>
</dbReference>